<sequence>MNETLRRMNGHPIGSAIVTVFRMIGAALGLALVIISIPFAITPIPLGLPLFIIGVLLLAGSSKTAHRHITNFLKRHPAIWNRVKGLFGGDKDEAETQRQAAE</sequence>
<dbReference type="RefSeq" id="WP_343164339.1">
    <property type="nucleotide sequence ID" value="NZ_JBHRSV010000019.1"/>
</dbReference>
<feature type="transmembrane region" description="Helical" evidence="1">
    <location>
        <begin position="47"/>
        <end position="65"/>
    </location>
</feature>
<protein>
    <submittedName>
        <fullName evidence="2">Uncharacterized protein</fullName>
    </submittedName>
</protein>
<name>A0ABV6ZYV4_9PROT</name>
<keyword evidence="1" id="KW-0812">Transmembrane</keyword>
<evidence type="ECO:0000313" key="2">
    <source>
        <dbReference type="EMBL" id="MFC2926553.1"/>
    </source>
</evidence>
<keyword evidence="1" id="KW-1133">Transmembrane helix</keyword>
<proteinExistence type="predicted"/>
<accession>A0ABV6ZYV4</accession>
<keyword evidence="3" id="KW-1185">Reference proteome</keyword>
<reference evidence="3" key="1">
    <citation type="journal article" date="2019" name="Int. J. Syst. Evol. Microbiol.">
        <title>The Global Catalogue of Microorganisms (GCM) 10K type strain sequencing project: providing services to taxonomists for standard genome sequencing and annotation.</title>
        <authorList>
            <consortium name="The Broad Institute Genomics Platform"/>
            <consortium name="The Broad Institute Genome Sequencing Center for Infectious Disease"/>
            <person name="Wu L."/>
            <person name="Ma J."/>
        </authorList>
    </citation>
    <scope>NUCLEOTIDE SEQUENCE [LARGE SCALE GENOMIC DNA]</scope>
    <source>
        <strain evidence="3">KCTC 52487</strain>
    </source>
</reference>
<evidence type="ECO:0000313" key="3">
    <source>
        <dbReference type="Proteomes" id="UP001595379"/>
    </source>
</evidence>
<gene>
    <name evidence="2" type="ORF">ACFOOR_10590</name>
</gene>
<dbReference type="Proteomes" id="UP001595379">
    <property type="component" value="Unassembled WGS sequence"/>
</dbReference>
<feature type="transmembrane region" description="Helical" evidence="1">
    <location>
        <begin position="20"/>
        <end position="41"/>
    </location>
</feature>
<evidence type="ECO:0000256" key="1">
    <source>
        <dbReference type="SAM" id="Phobius"/>
    </source>
</evidence>
<comment type="caution">
    <text evidence="2">The sequence shown here is derived from an EMBL/GenBank/DDBJ whole genome shotgun (WGS) entry which is preliminary data.</text>
</comment>
<dbReference type="EMBL" id="JBHRSV010000019">
    <property type="protein sequence ID" value="MFC2926553.1"/>
    <property type="molecule type" value="Genomic_DNA"/>
</dbReference>
<keyword evidence="1" id="KW-0472">Membrane</keyword>
<organism evidence="2 3">
    <name type="scientific">Hyphobacterium vulgare</name>
    <dbReference type="NCBI Taxonomy" id="1736751"/>
    <lineage>
        <taxon>Bacteria</taxon>
        <taxon>Pseudomonadati</taxon>
        <taxon>Pseudomonadota</taxon>
        <taxon>Alphaproteobacteria</taxon>
        <taxon>Maricaulales</taxon>
        <taxon>Maricaulaceae</taxon>
        <taxon>Hyphobacterium</taxon>
    </lineage>
</organism>